<gene>
    <name evidence="9" type="primary">metC</name>
    <name evidence="9" type="ORF">ACFQ00_07450</name>
</gene>
<dbReference type="Pfam" id="PF01053">
    <property type="entry name" value="Cys_Met_Meta_PP"/>
    <property type="match status" value="1"/>
</dbReference>
<evidence type="ECO:0000313" key="10">
    <source>
        <dbReference type="Proteomes" id="UP001597124"/>
    </source>
</evidence>
<comment type="pathway">
    <text evidence="5">Amino-acid biosynthesis; L-methionine biosynthesis via de novo pathway; L-homocysteine from L-cystathionine: step 1/1.</text>
</comment>
<reference evidence="10" key="1">
    <citation type="journal article" date="2019" name="Int. J. Syst. Evol. Microbiol.">
        <title>The Global Catalogue of Microorganisms (GCM) 10K type strain sequencing project: providing services to taxonomists for standard genome sequencing and annotation.</title>
        <authorList>
            <consortium name="The Broad Institute Genomics Platform"/>
            <consortium name="The Broad Institute Genome Sequencing Center for Infectious Disease"/>
            <person name="Wu L."/>
            <person name="Ma J."/>
        </authorList>
    </citation>
    <scope>NUCLEOTIDE SEQUENCE [LARGE SCALE GENOMIC DNA]</scope>
    <source>
        <strain evidence="10">CCUG 52537</strain>
    </source>
</reference>
<dbReference type="InterPro" id="IPR015422">
    <property type="entry name" value="PyrdxlP-dep_Trfase_small"/>
</dbReference>
<dbReference type="SUPFAM" id="SSF53383">
    <property type="entry name" value="PLP-dependent transferases"/>
    <property type="match status" value="1"/>
</dbReference>
<name>A0ABW3C2N4_SPHXN</name>
<dbReference type="PANTHER" id="PTHR43500">
    <property type="entry name" value="CYSTATHIONINE BETA-LYASE-RELATED"/>
    <property type="match status" value="1"/>
</dbReference>
<sequence length="393" mass="41756">MSGDKSGGDAPATKLVHAGRRPEWTHGVVNPPVYRASTCLFETLDAYEAASRNPDAGLYYGRRGTPTQWALAEALTEMEPGAAGTHLFPSGVAAIAAALMAATSSGGHLLMADNVYEPTRVMAKSVMARIGVETEYYDPTDSDGLAPLIRANTQAIYMESPGSLTFEVQDVPAIAALARERGLVSILDNTWATPLLFPAISHGVDLSVQSLTKYVVGHSDALMGSVTAAPGAWQNFRNTALRLGQTAAPDDCALALRGLRTLAIRMERHGKTALALAEALSNHPAVERVICPGLPGDPGHALWKRDFSGYASLFAIALKPGDRKALAACVDGLRHFGMGFSFGGYESLVLPVNPLRTATRWQTDGPMLRIHCGLEDADDLIADMTAGLDRYLG</sequence>
<comment type="caution">
    <text evidence="9">The sequence shown here is derived from an EMBL/GenBank/DDBJ whole genome shotgun (WGS) entry which is preliminary data.</text>
</comment>
<dbReference type="EMBL" id="JBHTIK010000004">
    <property type="protein sequence ID" value="MFD0848154.1"/>
    <property type="molecule type" value="Genomic_DNA"/>
</dbReference>
<dbReference type="PROSITE" id="PS00868">
    <property type="entry name" value="CYS_MET_METAB_PP"/>
    <property type="match status" value="1"/>
</dbReference>
<dbReference type="InterPro" id="IPR015421">
    <property type="entry name" value="PyrdxlP-dep_Trfase_major"/>
</dbReference>
<accession>A0ABW3C2N4</accession>
<evidence type="ECO:0000256" key="1">
    <source>
        <dbReference type="ARBA" id="ARBA00001933"/>
    </source>
</evidence>
<keyword evidence="3 8" id="KW-0663">Pyridoxal phosphate</keyword>
<comment type="catalytic activity">
    <reaction evidence="7">
        <text>an S-substituted L-cysteine + H2O = a thiol + pyruvate + NH4(+)</text>
        <dbReference type="Rhea" id="RHEA:18121"/>
        <dbReference type="ChEBI" id="CHEBI:15361"/>
        <dbReference type="ChEBI" id="CHEBI:15377"/>
        <dbReference type="ChEBI" id="CHEBI:28938"/>
        <dbReference type="ChEBI" id="CHEBI:29256"/>
        <dbReference type="ChEBI" id="CHEBI:58717"/>
        <dbReference type="EC" id="4.4.1.13"/>
    </reaction>
</comment>
<evidence type="ECO:0000313" key="9">
    <source>
        <dbReference type="EMBL" id="MFD0848154.1"/>
    </source>
</evidence>
<keyword evidence="4 9" id="KW-0456">Lyase</keyword>
<dbReference type="InterPro" id="IPR015424">
    <property type="entry name" value="PyrdxlP-dep_Trfase"/>
</dbReference>
<dbReference type="RefSeq" id="WP_381488440.1">
    <property type="nucleotide sequence ID" value="NZ_JBHTIK010000004.1"/>
</dbReference>
<dbReference type="InterPro" id="IPR006233">
    <property type="entry name" value="Cys_b_lyase_bac"/>
</dbReference>
<dbReference type="InterPro" id="IPR000277">
    <property type="entry name" value="Cys/Met-Metab_PyrdxlP-dep_enz"/>
</dbReference>
<evidence type="ECO:0000256" key="7">
    <source>
        <dbReference type="ARBA" id="ARBA00047625"/>
    </source>
</evidence>
<dbReference type="Proteomes" id="UP001597124">
    <property type="component" value="Unassembled WGS sequence"/>
</dbReference>
<evidence type="ECO:0000256" key="4">
    <source>
        <dbReference type="ARBA" id="ARBA00023239"/>
    </source>
</evidence>
<evidence type="ECO:0000256" key="5">
    <source>
        <dbReference type="ARBA" id="ARBA00046315"/>
    </source>
</evidence>
<dbReference type="PANTHER" id="PTHR43500:SF1">
    <property type="entry name" value="CYSTATHIONINE BETA-LYASE-RELATED"/>
    <property type="match status" value="1"/>
</dbReference>
<dbReference type="Gene3D" id="3.90.1150.10">
    <property type="entry name" value="Aspartate Aminotransferase, domain 1"/>
    <property type="match status" value="1"/>
</dbReference>
<dbReference type="InterPro" id="IPR054542">
    <property type="entry name" value="Cys_met_metab_PP"/>
</dbReference>
<evidence type="ECO:0000256" key="2">
    <source>
        <dbReference type="ARBA" id="ARBA00009077"/>
    </source>
</evidence>
<evidence type="ECO:0000256" key="6">
    <source>
        <dbReference type="ARBA" id="ARBA00047517"/>
    </source>
</evidence>
<comment type="similarity">
    <text evidence="2 8">Belongs to the trans-sulfuration enzymes family.</text>
</comment>
<dbReference type="GO" id="GO:0047804">
    <property type="term" value="F:cysteine-S-conjugate beta-lyase activity"/>
    <property type="evidence" value="ECO:0007669"/>
    <property type="project" value="UniProtKB-EC"/>
</dbReference>
<dbReference type="Gene3D" id="3.40.640.10">
    <property type="entry name" value="Type I PLP-dependent aspartate aminotransferase-like (Major domain)"/>
    <property type="match status" value="1"/>
</dbReference>
<comment type="catalytic activity">
    <reaction evidence="6">
        <text>L,L-cystathionine + H2O = L-homocysteine + pyruvate + NH4(+)</text>
        <dbReference type="Rhea" id="RHEA:13965"/>
        <dbReference type="ChEBI" id="CHEBI:15361"/>
        <dbReference type="ChEBI" id="CHEBI:15377"/>
        <dbReference type="ChEBI" id="CHEBI:28938"/>
        <dbReference type="ChEBI" id="CHEBI:58161"/>
        <dbReference type="ChEBI" id="CHEBI:58199"/>
    </reaction>
</comment>
<protein>
    <submittedName>
        <fullName evidence="9">Cystathionine beta-lyase</fullName>
        <ecNumber evidence="9">4.4.1.13</ecNumber>
    </submittedName>
</protein>
<dbReference type="PIRSF" id="PIRSF001434">
    <property type="entry name" value="CGS"/>
    <property type="match status" value="1"/>
</dbReference>
<organism evidence="9 10">
    <name type="scientific">Sphingosinicella xenopeptidilytica</name>
    <dbReference type="NCBI Taxonomy" id="364098"/>
    <lineage>
        <taxon>Bacteria</taxon>
        <taxon>Pseudomonadati</taxon>
        <taxon>Pseudomonadota</taxon>
        <taxon>Alphaproteobacteria</taxon>
        <taxon>Sphingomonadales</taxon>
        <taxon>Sphingosinicellaceae</taxon>
        <taxon>Sphingosinicella</taxon>
    </lineage>
</organism>
<proteinExistence type="inferred from homology"/>
<dbReference type="EC" id="4.4.1.13" evidence="9"/>
<evidence type="ECO:0000256" key="8">
    <source>
        <dbReference type="RuleBase" id="RU362118"/>
    </source>
</evidence>
<comment type="cofactor">
    <cofactor evidence="1 8">
        <name>pyridoxal 5'-phosphate</name>
        <dbReference type="ChEBI" id="CHEBI:597326"/>
    </cofactor>
</comment>
<evidence type="ECO:0000256" key="3">
    <source>
        <dbReference type="ARBA" id="ARBA00022898"/>
    </source>
</evidence>
<keyword evidence="10" id="KW-1185">Reference proteome</keyword>
<dbReference type="NCBIfam" id="TIGR01324">
    <property type="entry name" value="cysta_beta_ly_B"/>
    <property type="match status" value="1"/>
</dbReference>